<evidence type="ECO:0000313" key="7">
    <source>
        <dbReference type="EMBL" id="UXX84769.1"/>
    </source>
</evidence>
<evidence type="ECO:0000256" key="2">
    <source>
        <dbReference type="ARBA" id="ARBA00022475"/>
    </source>
</evidence>
<feature type="transmembrane region" description="Helical" evidence="6">
    <location>
        <begin position="99"/>
        <end position="116"/>
    </location>
</feature>
<dbReference type="InterPro" id="IPR019108">
    <property type="entry name" value="Caa3_assmbl_CtaG-rel"/>
</dbReference>
<feature type="transmembrane region" description="Helical" evidence="6">
    <location>
        <begin position="20"/>
        <end position="40"/>
    </location>
</feature>
<gene>
    <name evidence="7" type="ORF">N7U68_09075</name>
</gene>
<proteinExistence type="predicted"/>
<keyword evidence="2" id="KW-1003">Cell membrane</keyword>
<keyword evidence="4 6" id="KW-1133">Transmembrane helix</keyword>
<dbReference type="Pfam" id="PF09678">
    <property type="entry name" value="Caa3_CtaG"/>
    <property type="match status" value="1"/>
</dbReference>
<evidence type="ECO:0000256" key="4">
    <source>
        <dbReference type="ARBA" id="ARBA00022989"/>
    </source>
</evidence>
<feature type="transmembrane region" description="Helical" evidence="6">
    <location>
        <begin position="47"/>
        <end position="68"/>
    </location>
</feature>
<name>A0ABY6DF91_9RHOB</name>
<comment type="subcellular location">
    <subcellularLocation>
        <location evidence="1">Cell membrane</location>
        <topology evidence="1">Multi-pass membrane protein</topology>
    </subcellularLocation>
</comment>
<evidence type="ECO:0000313" key="8">
    <source>
        <dbReference type="Proteomes" id="UP001064087"/>
    </source>
</evidence>
<feature type="transmembrane region" description="Helical" evidence="6">
    <location>
        <begin position="158"/>
        <end position="178"/>
    </location>
</feature>
<evidence type="ECO:0000256" key="1">
    <source>
        <dbReference type="ARBA" id="ARBA00004651"/>
    </source>
</evidence>
<evidence type="ECO:0000256" key="5">
    <source>
        <dbReference type="ARBA" id="ARBA00023136"/>
    </source>
</evidence>
<organism evidence="7 8">
    <name type="scientific">Roseovarius pelagicus</name>
    <dbReference type="NCBI Taxonomy" id="2980108"/>
    <lineage>
        <taxon>Bacteria</taxon>
        <taxon>Pseudomonadati</taxon>
        <taxon>Pseudomonadota</taxon>
        <taxon>Alphaproteobacteria</taxon>
        <taxon>Rhodobacterales</taxon>
        <taxon>Roseobacteraceae</taxon>
        <taxon>Roseovarius</taxon>
    </lineage>
</organism>
<sequence>MSNDFWNRIYCGPPPDPPDLWSSWNFDPAVLGGLLVLTVFTGRDRFGLAALLVLAVAFVSPLCALSSSLFSARVVHHVLLTAVAAPLLAMCWPSSRAGPIMAPFVVSTVVFWFWHAPAAYDSALSHVGVYWLMQLSLLASAAWFWRAVLGPAQSPVDALTFVILGFAQMGLLGALLTFTPEPLYAAHMLAPYQWGLSPLEDQQLGGLLMWIPAALPFAVAGFAAARRGSAQIRGGAS</sequence>
<keyword evidence="5 6" id="KW-0472">Membrane</keyword>
<dbReference type="EMBL" id="CP106738">
    <property type="protein sequence ID" value="UXX84769.1"/>
    <property type="molecule type" value="Genomic_DNA"/>
</dbReference>
<keyword evidence="8" id="KW-1185">Reference proteome</keyword>
<evidence type="ECO:0000256" key="6">
    <source>
        <dbReference type="SAM" id="Phobius"/>
    </source>
</evidence>
<feature type="transmembrane region" description="Helical" evidence="6">
    <location>
        <begin position="74"/>
        <end position="92"/>
    </location>
</feature>
<accession>A0ABY6DF91</accession>
<keyword evidence="3 6" id="KW-0812">Transmembrane</keyword>
<dbReference type="RefSeq" id="WP_263048903.1">
    <property type="nucleotide sequence ID" value="NZ_CP106738.1"/>
</dbReference>
<protein>
    <submittedName>
        <fullName evidence="7">Cytochrome c oxidase assembly protein</fullName>
    </submittedName>
</protein>
<evidence type="ECO:0000256" key="3">
    <source>
        <dbReference type="ARBA" id="ARBA00022692"/>
    </source>
</evidence>
<dbReference type="Proteomes" id="UP001064087">
    <property type="component" value="Chromosome"/>
</dbReference>
<reference evidence="7" key="1">
    <citation type="submission" date="2022-10" db="EMBL/GenBank/DDBJ databases">
        <title>Roseovarius pelagicus sp. nov., isolated from Arctic seawater.</title>
        <authorList>
            <person name="Hong Y.W."/>
            <person name="Hwang C.Y."/>
        </authorList>
    </citation>
    <scope>NUCLEOTIDE SEQUENCE</scope>
    <source>
        <strain evidence="7">HL-MP18</strain>
    </source>
</reference>
<feature type="transmembrane region" description="Helical" evidence="6">
    <location>
        <begin position="128"/>
        <end position="146"/>
    </location>
</feature>
<feature type="transmembrane region" description="Helical" evidence="6">
    <location>
        <begin position="207"/>
        <end position="225"/>
    </location>
</feature>